<dbReference type="InterPro" id="IPR017452">
    <property type="entry name" value="GPCR_Rhodpsn_7TM"/>
</dbReference>
<dbReference type="GO" id="GO:0004960">
    <property type="term" value="F:thromboxane receptor activity"/>
    <property type="evidence" value="ECO:0007669"/>
    <property type="project" value="UniProtKB-ARBA"/>
</dbReference>
<comment type="similarity">
    <text evidence="14">Belongs to the G-protein coupled receptor 1 family.</text>
</comment>
<gene>
    <name evidence="17" type="ORF">KP79_PYT09092</name>
</gene>
<dbReference type="GO" id="GO:0007204">
    <property type="term" value="P:positive regulation of cytosolic calcium ion concentration"/>
    <property type="evidence" value="ECO:0007669"/>
    <property type="project" value="TreeGrafter"/>
</dbReference>
<dbReference type="GO" id="GO:0005886">
    <property type="term" value="C:plasma membrane"/>
    <property type="evidence" value="ECO:0007669"/>
    <property type="project" value="UniProtKB-SubCell"/>
</dbReference>
<keyword evidence="18" id="KW-1185">Reference proteome</keyword>
<keyword evidence="3" id="KW-1003">Cell membrane</keyword>
<keyword evidence="5 14" id="KW-0812">Transmembrane</keyword>
<keyword evidence="10 14" id="KW-0675">Receptor</keyword>
<evidence type="ECO:0000256" key="2">
    <source>
        <dbReference type="ARBA" id="ARBA00017628"/>
    </source>
</evidence>
<dbReference type="AlphaFoldDB" id="A0A210QBC0"/>
<reference evidence="17 18" key="1">
    <citation type="journal article" date="2017" name="Nat. Ecol. Evol.">
        <title>Scallop genome provides insights into evolution of bilaterian karyotype and development.</title>
        <authorList>
            <person name="Wang S."/>
            <person name="Zhang J."/>
            <person name="Jiao W."/>
            <person name="Li J."/>
            <person name="Xun X."/>
            <person name="Sun Y."/>
            <person name="Guo X."/>
            <person name="Huan P."/>
            <person name="Dong B."/>
            <person name="Zhang L."/>
            <person name="Hu X."/>
            <person name="Sun X."/>
            <person name="Wang J."/>
            <person name="Zhao C."/>
            <person name="Wang Y."/>
            <person name="Wang D."/>
            <person name="Huang X."/>
            <person name="Wang R."/>
            <person name="Lv J."/>
            <person name="Li Y."/>
            <person name="Zhang Z."/>
            <person name="Liu B."/>
            <person name="Lu W."/>
            <person name="Hui Y."/>
            <person name="Liang J."/>
            <person name="Zhou Z."/>
            <person name="Hou R."/>
            <person name="Li X."/>
            <person name="Liu Y."/>
            <person name="Li H."/>
            <person name="Ning X."/>
            <person name="Lin Y."/>
            <person name="Zhao L."/>
            <person name="Xing Q."/>
            <person name="Dou J."/>
            <person name="Li Y."/>
            <person name="Mao J."/>
            <person name="Guo H."/>
            <person name="Dou H."/>
            <person name="Li T."/>
            <person name="Mu C."/>
            <person name="Jiang W."/>
            <person name="Fu Q."/>
            <person name="Fu X."/>
            <person name="Miao Y."/>
            <person name="Liu J."/>
            <person name="Yu Q."/>
            <person name="Li R."/>
            <person name="Liao H."/>
            <person name="Li X."/>
            <person name="Kong Y."/>
            <person name="Jiang Z."/>
            <person name="Chourrout D."/>
            <person name="Li R."/>
            <person name="Bao Z."/>
        </authorList>
    </citation>
    <scope>NUCLEOTIDE SEQUENCE [LARGE SCALE GENOMIC DNA]</scope>
    <source>
        <strain evidence="17 18">PY_sf001</strain>
    </source>
</reference>
<dbReference type="PROSITE" id="PS50262">
    <property type="entry name" value="G_PROTEIN_RECEP_F1_2"/>
    <property type="match status" value="1"/>
</dbReference>
<evidence type="ECO:0000256" key="3">
    <source>
        <dbReference type="ARBA" id="ARBA00022475"/>
    </source>
</evidence>
<evidence type="ECO:0000313" key="18">
    <source>
        <dbReference type="Proteomes" id="UP000242188"/>
    </source>
</evidence>
<keyword evidence="11" id="KW-0325">Glycoprotein</keyword>
<feature type="transmembrane region" description="Helical" evidence="15">
    <location>
        <begin position="75"/>
        <end position="101"/>
    </location>
</feature>
<dbReference type="Pfam" id="PF00001">
    <property type="entry name" value="7tm_1"/>
    <property type="match status" value="1"/>
</dbReference>
<evidence type="ECO:0000256" key="8">
    <source>
        <dbReference type="ARBA" id="ARBA00023136"/>
    </source>
</evidence>
<dbReference type="OrthoDB" id="5959154at2759"/>
<evidence type="ECO:0000256" key="15">
    <source>
        <dbReference type="SAM" id="Phobius"/>
    </source>
</evidence>
<evidence type="ECO:0000256" key="5">
    <source>
        <dbReference type="ARBA" id="ARBA00022692"/>
    </source>
</evidence>
<feature type="transmembrane region" description="Helical" evidence="15">
    <location>
        <begin position="207"/>
        <end position="233"/>
    </location>
</feature>
<dbReference type="InterPro" id="IPR008365">
    <property type="entry name" value="Prostanoid_rcpt"/>
</dbReference>
<dbReference type="PROSITE" id="PS00237">
    <property type="entry name" value="G_PROTEIN_RECEP_F1_1"/>
    <property type="match status" value="1"/>
</dbReference>
<evidence type="ECO:0000256" key="9">
    <source>
        <dbReference type="ARBA" id="ARBA00023157"/>
    </source>
</evidence>
<dbReference type="InterPro" id="IPR001758">
    <property type="entry name" value="Prost_EP4_rcpt"/>
</dbReference>
<keyword evidence="8 15" id="KW-0472">Membrane</keyword>
<dbReference type="PANTHER" id="PTHR11866:SF16">
    <property type="entry name" value="PROSTAGLANDIN E2 RECEPTOR EP4 SUBTYPE-LIKE PROTEIN"/>
    <property type="match status" value="1"/>
</dbReference>
<evidence type="ECO:0000256" key="11">
    <source>
        <dbReference type="ARBA" id="ARBA00023180"/>
    </source>
</evidence>
<keyword evidence="4" id="KW-0597">Phosphoprotein</keyword>
<evidence type="ECO:0000256" key="10">
    <source>
        <dbReference type="ARBA" id="ARBA00023170"/>
    </source>
</evidence>
<keyword evidence="9" id="KW-1015">Disulfide bond</keyword>
<evidence type="ECO:0000256" key="13">
    <source>
        <dbReference type="ARBA" id="ARBA00029815"/>
    </source>
</evidence>
<dbReference type="GO" id="GO:0007189">
    <property type="term" value="P:adenylate cyclase-activating G protein-coupled receptor signaling pathway"/>
    <property type="evidence" value="ECO:0007669"/>
    <property type="project" value="TreeGrafter"/>
</dbReference>
<feature type="transmembrane region" description="Helical" evidence="15">
    <location>
        <begin position="254"/>
        <end position="275"/>
    </location>
</feature>
<sequence length="462" mass="51958">MEDSWSSASDGILNGSFLNGSDEDAENGTDLDSALTRPMVSLVVPAVMFAAGVFGNVLALVVLGRSSREHKRTVFYRLVGGLAVTDLFGTMCTSPVTLVIYSNNLKWVGGQSLCNYSSFMLIFAGFTTLFIVCFMALDRYIALNHPYFYSAKITHHKVKYILGALWGAAFSLACLPLIGLGENVLHFPGTWCFFDFRGKELRVKMFAYLYSFIGIGVILAIFILNLIVIATVWKMRQMTSVQNSYSNIKCLDSEIQMVIFLVGILAVFGLCWAPLMVRILVIQVAGHLGTEKDDLLVIRLASFNQILDPWVYLLFRKELFFRCYTFSKQLCNDTSQKLKQTSLRSSSRKQFSPEVTIRKVTLVECLDSNSPSRASKCSENRKSPTHCILVQNGENSKLCSQEREKSNLCLLDGEKTRLCSFENENEPEAEGNCIMEDTLRSNRLEERLNADSERIQTEKYII</sequence>
<evidence type="ECO:0000256" key="7">
    <source>
        <dbReference type="ARBA" id="ARBA00023040"/>
    </source>
</evidence>
<keyword evidence="12 14" id="KW-0807">Transducer</keyword>
<name>A0A210QBC0_MIZYE</name>
<dbReference type="PRINTS" id="PR00586">
    <property type="entry name" value="PRSTNOIDEP4R"/>
</dbReference>
<dbReference type="Gene3D" id="1.20.1070.10">
    <property type="entry name" value="Rhodopsin 7-helix transmembrane proteins"/>
    <property type="match status" value="1"/>
</dbReference>
<organism evidence="17 18">
    <name type="scientific">Mizuhopecten yessoensis</name>
    <name type="common">Japanese scallop</name>
    <name type="synonym">Patinopecten yessoensis</name>
    <dbReference type="NCBI Taxonomy" id="6573"/>
    <lineage>
        <taxon>Eukaryota</taxon>
        <taxon>Metazoa</taxon>
        <taxon>Spiralia</taxon>
        <taxon>Lophotrochozoa</taxon>
        <taxon>Mollusca</taxon>
        <taxon>Bivalvia</taxon>
        <taxon>Autobranchia</taxon>
        <taxon>Pteriomorphia</taxon>
        <taxon>Pectinida</taxon>
        <taxon>Pectinoidea</taxon>
        <taxon>Pectinidae</taxon>
        <taxon>Mizuhopecten</taxon>
    </lineage>
</organism>
<evidence type="ECO:0000256" key="14">
    <source>
        <dbReference type="RuleBase" id="RU000688"/>
    </source>
</evidence>
<evidence type="ECO:0000256" key="4">
    <source>
        <dbReference type="ARBA" id="ARBA00022553"/>
    </source>
</evidence>
<evidence type="ECO:0000256" key="6">
    <source>
        <dbReference type="ARBA" id="ARBA00022989"/>
    </source>
</evidence>
<dbReference type="Proteomes" id="UP000242188">
    <property type="component" value="Unassembled WGS sequence"/>
</dbReference>
<evidence type="ECO:0000259" key="16">
    <source>
        <dbReference type="PROSITE" id="PS50262"/>
    </source>
</evidence>
<feature type="transmembrane region" description="Helical" evidence="15">
    <location>
        <begin position="295"/>
        <end position="315"/>
    </location>
</feature>
<keyword evidence="6 15" id="KW-1133">Transmembrane helix</keyword>
<keyword evidence="7 14" id="KW-0297">G-protein coupled receptor</keyword>
<feature type="transmembrane region" description="Helical" evidence="15">
    <location>
        <begin position="116"/>
        <end position="137"/>
    </location>
</feature>
<dbReference type="SUPFAM" id="SSF81321">
    <property type="entry name" value="Family A G protein-coupled receptor-like"/>
    <property type="match status" value="1"/>
</dbReference>
<comment type="caution">
    <text evidence="17">The sequence shown here is derived from an EMBL/GenBank/DDBJ whole genome shotgun (WGS) entry which is preliminary data.</text>
</comment>
<evidence type="ECO:0000313" key="17">
    <source>
        <dbReference type="EMBL" id="OWF46015.1"/>
    </source>
</evidence>
<dbReference type="STRING" id="6573.A0A210QBC0"/>
<feature type="domain" description="G-protein coupled receptors family 1 profile" evidence="16">
    <location>
        <begin position="55"/>
        <end position="312"/>
    </location>
</feature>
<evidence type="ECO:0000256" key="1">
    <source>
        <dbReference type="ARBA" id="ARBA00004651"/>
    </source>
</evidence>
<feature type="transmembrane region" description="Helical" evidence="15">
    <location>
        <begin position="158"/>
        <end position="178"/>
    </location>
</feature>
<feature type="transmembrane region" description="Helical" evidence="15">
    <location>
        <begin position="42"/>
        <end position="63"/>
    </location>
</feature>
<protein>
    <recommendedName>
        <fullName evidence="2">Thromboxane A2 receptor</fullName>
    </recommendedName>
    <alternativeName>
        <fullName evidence="13">Prostanoid TP receptor</fullName>
    </alternativeName>
</protein>
<dbReference type="CDD" id="cd14981">
    <property type="entry name" value="7tmA_Prostanoid_R"/>
    <property type="match status" value="1"/>
</dbReference>
<dbReference type="EMBL" id="NEDP02004314">
    <property type="protein sequence ID" value="OWF46015.1"/>
    <property type="molecule type" value="Genomic_DNA"/>
</dbReference>
<dbReference type="GO" id="GO:0004957">
    <property type="term" value="F:prostaglandin E receptor activity"/>
    <property type="evidence" value="ECO:0007669"/>
    <property type="project" value="InterPro"/>
</dbReference>
<dbReference type="FunFam" id="1.20.1070.10:FF:000163">
    <property type="entry name" value="Thromboxane A2 receptor"/>
    <property type="match status" value="1"/>
</dbReference>
<dbReference type="PRINTS" id="PR01788">
    <property type="entry name" value="PROSTANOIDR"/>
</dbReference>
<dbReference type="PANTHER" id="PTHR11866">
    <property type="entry name" value="G-PROTEIN COUPLED RECEPTOR FAMILY 1 MEMBER"/>
    <property type="match status" value="1"/>
</dbReference>
<comment type="subcellular location">
    <subcellularLocation>
        <location evidence="1">Cell membrane</location>
        <topology evidence="1">Multi-pass membrane protein</topology>
    </subcellularLocation>
</comment>
<dbReference type="InterPro" id="IPR000276">
    <property type="entry name" value="GPCR_Rhodpsn"/>
</dbReference>
<evidence type="ECO:0000256" key="12">
    <source>
        <dbReference type="ARBA" id="ARBA00023224"/>
    </source>
</evidence>
<accession>A0A210QBC0</accession>
<dbReference type="PRINTS" id="PR00237">
    <property type="entry name" value="GPCRRHODOPSN"/>
</dbReference>
<proteinExistence type="inferred from homology"/>